<comment type="caution">
    <text evidence="1">The sequence shown here is derived from an EMBL/GenBank/DDBJ whole genome shotgun (WGS) entry which is preliminary data.</text>
</comment>
<organism evidence="1 2">
    <name type="scientific">Aquilutibacter rugosus</name>
    <dbReference type="NCBI Taxonomy" id="3115820"/>
    <lineage>
        <taxon>Bacteria</taxon>
        <taxon>Pseudomonadati</taxon>
        <taxon>Pseudomonadota</taxon>
        <taxon>Gammaproteobacteria</taxon>
        <taxon>Lysobacterales</taxon>
        <taxon>Lysobacteraceae</taxon>
        <taxon>Aquilutibacter</taxon>
    </lineage>
</organism>
<sequence length="258" mass="27592">MTADAGSALIDGVPGRRTRLRWMTATGQVLTDHVVLKFTLPGPTAVNAAALLNTSLPTGVKVNIELWNGGATLGSGSVRTARLGDGNVGAVWRPTRQTTVTEVRVVIYNDVNGSVGIPAGTLFDLGEVIFGDLVDMPHVDEWDNELVDPSSASRTRGSRPIVASKTPYRRFESALTPQTKAIARQGGLTNGQDWETLRRAMLPESARTIAIVRHNTPAGAVDQPEIEDTLLFGIGRMAAISHRGGDWYGTTVTVEEIP</sequence>
<protein>
    <recommendedName>
        <fullName evidence="3">Minor tail protein</fullName>
    </recommendedName>
</protein>
<evidence type="ECO:0000313" key="2">
    <source>
        <dbReference type="Proteomes" id="UP001356170"/>
    </source>
</evidence>
<dbReference type="Proteomes" id="UP001356170">
    <property type="component" value="Unassembled WGS sequence"/>
</dbReference>
<dbReference type="RefSeq" id="WP_331702821.1">
    <property type="nucleotide sequence ID" value="NZ_JAZHBO010000001.1"/>
</dbReference>
<evidence type="ECO:0000313" key="1">
    <source>
        <dbReference type="EMBL" id="MEF2154644.1"/>
    </source>
</evidence>
<reference evidence="1 2" key="1">
    <citation type="submission" date="2024-01" db="EMBL/GenBank/DDBJ databases">
        <title>Novel species of the genus Luteimonas isolated from rivers.</title>
        <authorList>
            <person name="Lu H."/>
        </authorList>
    </citation>
    <scope>NUCLEOTIDE SEQUENCE [LARGE SCALE GENOMIC DNA]</scope>
    <source>
        <strain evidence="1 2">FXH3W</strain>
    </source>
</reference>
<accession>A0ABU7UVT9</accession>
<gene>
    <name evidence="1" type="ORF">V3390_00080</name>
</gene>
<proteinExistence type="predicted"/>
<dbReference type="EMBL" id="JAZHBO010000001">
    <property type="protein sequence ID" value="MEF2154644.1"/>
    <property type="molecule type" value="Genomic_DNA"/>
</dbReference>
<keyword evidence="2" id="KW-1185">Reference proteome</keyword>
<evidence type="ECO:0008006" key="3">
    <source>
        <dbReference type="Google" id="ProtNLM"/>
    </source>
</evidence>
<name>A0ABU7UVT9_9GAMM</name>